<name>A0A6P1THI1_9FIRM</name>
<organism evidence="2 3">
    <name type="scientific">Anaerocolumna sedimenticola</name>
    <dbReference type="NCBI Taxonomy" id="2696063"/>
    <lineage>
        <taxon>Bacteria</taxon>
        <taxon>Bacillati</taxon>
        <taxon>Bacillota</taxon>
        <taxon>Clostridia</taxon>
        <taxon>Lachnospirales</taxon>
        <taxon>Lachnospiraceae</taxon>
        <taxon>Anaerocolumna</taxon>
    </lineage>
</organism>
<dbReference type="SMART" id="SM00938">
    <property type="entry name" value="P-II"/>
    <property type="match status" value="1"/>
</dbReference>
<reference evidence="2 3" key="1">
    <citation type="submission" date="2020-01" db="EMBL/GenBank/DDBJ databases">
        <title>Genome analysis of Anaerocolumna sp. CBA3638.</title>
        <authorList>
            <person name="Kim J."/>
            <person name="Roh S.W."/>
        </authorList>
    </citation>
    <scope>NUCLEOTIDE SEQUENCE [LARGE SCALE GENOMIC DNA]</scope>
    <source>
        <strain evidence="2 3">CBA3638</strain>
    </source>
</reference>
<keyword evidence="3" id="KW-1185">Reference proteome</keyword>
<dbReference type="AlphaFoldDB" id="A0A6P1THI1"/>
<dbReference type="GO" id="GO:0030234">
    <property type="term" value="F:enzyme regulator activity"/>
    <property type="evidence" value="ECO:0007669"/>
    <property type="project" value="InterPro"/>
</dbReference>
<dbReference type="KEGG" id="anr:Ana3638_00665"/>
<sequence>MKKLEIIIKPERLEDLKKILNDNKANGLMISNIMGYGNQKGYTTIYRGTETTVNLLPKVKVETVVPTEVAEVIVDEVVKQINTGNYGDGKIFIYDVDDVVRIRTGERGKEAL</sequence>
<gene>
    <name evidence="2" type="ORF">Ana3638_00665</name>
</gene>
<dbReference type="InterPro" id="IPR017918">
    <property type="entry name" value="N-reg_PII_CS"/>
</dbReference>
<protein>
    <submittedName>
        <fullName evidence="2">P-II family nitrogen regulator</fullName>
    </submittedName>
</protein>
<proteinExistence type="inferred from homology"/>
<dbReference type="InterPro" id="IPR011322">
    <property type="entry name" value="N-reg_PII-like_a/b"/>
</dbReference>
<dbReference type="InterPro" id="IPR015867">
    <property type="entry name" value="N-reg_PII/ATP_PRibTrfase_C"/>
</dbReference>
<dbReference type="Pfam" id="PF00543">
    <property type="entry name" value="P-II"/>
    <property type="match status" value="1"/>
</dbReference>
<dbReference type="SUPFAM" id="SSF54913">
    <property type="entry name" value="GlnB-like"/>
    <property type="match status" value="1"/>
</dbReference>
<dbReference type="Proteomes" id="UP000464314">
    <property type="component" value="Chromosome"/>
</dbReference>
<dbReference type="PROSITE" id="PS51343">
    <property type="entry name" value="PII_GLNB_DOM"/>
    <property type="match status" value="1"/>
</dbReference>
<dbReference type="GO" id="GO:0005829">
    <property type="term" value="C:cytosol"/>
    <property type="evidence" value="ECO:0007669"/>
    <property type="project" value="TreeGrafter"/>
</dbReference>
<dbReference type="RefSeq" id="WP_161836114.1">
    <property type="nucleotide sequence ID" value="NZ_CP048000.1"/>
</dbReference>
<dbReference type="InterPro" id="IPR002187">
    <property type="entry name" value="N-reg_PII"/>
</dbReference>
<evidence type="ECO:0000256" key="1">
    <source>
        <dbReference type="RuleBase" id="RU003936"/>
    </source>
</evidence>
<dbReference type="PANTHER" id="PTHR30115:SF11">
    <property type="entry name" value="NITROGEN REGULATORY PROTEIN P-II HOMOLOG"/>
    <property type="match status" value="1"/>
</dbReference>
<comment type="similarity">
    <text evidence="1">Belongs to the P(II) protein family.</text>
</comment>
<dbReference type="PROSITE" id="PS00638">
    <property type="entry name" value="PII_GLNB_CTER"/>
    <property type="match status" value="1"/>
</dbReference>
<dbReference type="Gene3D" id="3.30.70.120">
    <property type="match status" value="1"/>
</dbReference>
<dbReference type="GO" id="GO:0006808">
    <property type="term" value="P:regulation of nitrogen utilization"/>
    <property type="evidence" value="ECO:0007669"/>
    <property type="project" value="InterPro"/>
</dbReference>
<evidence type="ECO:0000313" key="2">
    <source>
        <dbReference type="EMBL" id="QHQ59491.1"/>
    </source>
</evidence>
<accession>A0A6P1THI1</accession>
<dbReference type="GO" id="GO:0005524">
    <property type="term" value="F:ATP binding"/>
    <property type="evidence" value="ECO:0007669"/>
    <property type="project" value="TreeGrafter"/>
</dbReference>
<dbReference type="PRINTS" id="PR00340">
    <property type="entry name" value="PIIGLNB"/>
</dbReference>
<dbReference type="PANTHER" id="PTHR30115">
    <property type="entry name" value="NITROGEN REGULATORY PROTEIN P-II"/>
    <property type="match status" value="1"/>
</dbReference>
<evidence type="ECO:0000313" key="3">
    <source>
        <dbReference type="Proteomes" id="UP000464314"/>
    </source>
</evidence>
<dbReference type="EMBL" id="CP048000">
    <property type="protein sequence ID" value="QHQ59491.1"/>
    <property type="molecule type" value="Genomic_DNA"/>
</dbReference>